<evidence type="ECO:0000256" key="9">
    <source>
        <dbReference type="ARBA" id="ARBA00047469"/>
    </source>
</evidence>
<feature type="domain" description="Methionyl/Leucyl tRNA synthetase" evidence="14">
    <location>
        <begin position="1"/>
        <end position="124"/>
    </location>
</feature>
<keyword evidence="3 10" id="KW-0436">Ligase</keyword>
<dbReference type="PRINTS" id="PR00985">
    <property type="entry name" value="TRNASYNTHLEU"/>
</dbReference>
<dbReference type="PANTHER" id="PTHR43740">
    <property type="entry name" value="LEUCYL-TRNA SYNTHETASE"/>
    <property type="match status" value="1"/>
</dbReference>
<dbReference type="InterPro" id="IPR025709">
    <property type="entry name" value="Leu_tRNA-synth_edit"/>
</dbReference>
<keyword evidence="6 10" id="KW-0648">Protein biosynthesis</keyword>
<dbReference type="FunFam" id="3.40.50.620:FF:000003">
    <property type="entry name" value="Leucine--tRNA ligase"/>
    <property type="match status" value="1"/>
</dbReference>
<dbReference type="Proteomes" id="UP000698800">
    <property type="component" value="Unassembled WGS sequence"/>
</dbReference>
<evidence type="ECO:0000256" key="11">
    <source>
        <dbReference type="SAM" id="MobiDB-lite"/>
    </source>
</evidence>
<dbReference type="EMBL" id="JAGHQL010000054">
    <property type="protein sequence ID" value="KAH0542402.1"/>
    <property type="molecule type" value="Genomic_DNA"/>
</dbReference>
<organism evidence="16 17">
    <name type="scientific">Glutinoglossum americanum</name>
    <dbReference type="NCBI Taxonomy" id="1670608"/>
    <lineage>
        <taxon>Eukaryota</taxon>
        <taxon>Fungi</taxon>
        <taxon>Dikarya</taxon>
        <taxon>Ascomycota</taxon>
        <taxon>Pezizomycotina</taxon>
        <taxon>Geoglossomycetes</taxon>
        <taxon>Geoglossales</taxon>
        <taxon>Geoglossaceae</taxon>
        <taxon>Glutinoglossum</taxon>
    </lineage>
</organism>
<dbReference type="Pfam" id="PF00133">
    <property type="entry name" value="tRNA-synt_1"/>
    <property type="match status" value="1"/>
</dbReference>
<sequence>MGHLRVYTIADVLARFKQMQGYDVIHPMAWDAFGLPAENAAIERGIDPEEWTRGNIAKMKEQLMEMNGSWDWTREFMTCDPSFYKHTQRIFLLLHEHGLAYQAESLVNYDPVDKTVLANEQVDSNGCSWRSGAKVEKRRLKQWFLRITAFKEALLEDLDLLAKDGKWPERVMSMQKNWLGRSKGARVRFSINTANGGVTFGPAEAMCFTTRPDTLFGVQYLALGVDHPLVVRLAKSSPELQSFLDTAPTLPPDSKAGYLLEGVQATNPLAFLDDTPNIVKEPLPVYVAPYVIGDYGYGAVMGVPGHDNRDSAFWRENRGTDPIRKTVAPASSKDLSSESDPFCGHGVLTSQCGQFAGLPSLEASEKIVSELHKFGADLGQSVESWKIRDWLISRQRYWGTPIPMIHCGDCGAVPVPKDQLPVELPKLEGGWLRGKGGNPLQDVPEWVNTKCPSCGGPAQRDTDTMDTFVDSSWYFTRFLDPHNSAAPFSAQSAEASLPVDIYIGGVEHAILHLLYARFISKFLATTPLWPSGGGLANKGEPFGKLITQGMVHGKTYTDPTTGRFLKPTELDLVTDLRSPKFVLPNGERASASVSYEKMSKSKHNGVDPGACIRRHGADATRAHILFSAPVSEVLEWDEGKIVGVQRWFGRVWRVVGEVKEELDRSAAAQQTQQSPPSSEQANPASIISPLPATNTHLQTTLHQTIQHVTTSLESAHSLNTTVSSLMELTNTILSTHPTSPPQTTYQALSTLLRLLFPIAPAFSSECWEILHLPPSHGQKNPITTTNDILHAPWPTIDPALVTSTVQTELTCAVQVNGKLRFVTTLNPGGLEGEALRDWLVATLEGAEEGKKWLGGRKAKRVVVVRGGRVVNFVF</sequence>
<dbReference type="SUPFAM" id="SSF52374">
    <property type="entry name" value="Nucleotidylyl transferase"/>
    <property type="match status" value="1"/>
</dbReference>
<dbReference type="InterPro" id="IPR014729">
    <property type="entry name" value="Rossmann-like_a/b/a_fold"/>
</dbReference>
<dbReference type="GO" id="GO:0002161">
    <property type="term" value="F:aminoacyl-tRNA deacylase activity"/>
    <property type="evidence" value="ECO:0007669"/>
    <property type="project" value="InterPro"/>
</dbReference>
<feature type="domain" description="Leucyl-tRNA synthetase editing" evidence="15">
    <location>
        <begin position="176"/>
        <end position="371"/>
    </location>
</feature>
<dbReference type="SUPFAM" id="SSF50677">
    <property type="entry name" value="ValRS/IleRS/LeuRS editing domain"/>
    <property type="match status" value="1"/>
</dbReference>
<evidence type="ECO:0000256" key="10">
    <source>
        <dbReference type="RuleBase" id="RU363039"/>
    </source>
</evidence>
<evidence type="ECO:0000256" key="4">
    <source>
        <dbReference type="ARBA" id="ARBA00022741"/>
    </source>
</evidence>
<evidence type="ECO:0000256" key="6">
    <source>
        <dbReference type="ARBA" id="ARBA00022917"/>
    </source>
</evidence>
<dbReference type="GO" id="GO:0032543">
    <property type="term" value="P:mitochondrial translation"/>
    <property type="evidence" value="ECO:0007669"/>
    <property type="project" value="TreeGrafter"/>
</dbReference>
<accession>A0A9P8L4Z0</accession>
<dbReference type="GO" id="GO:0004823">
    <property type="term" value="F:leucine-tRNA ligase activity"/>
    <property type="evidence" value="ECO:0007669"/>
    <property type="project" value="UniProtKB-EC"/>
</dbReference>
<evidence type="ECO:0000259" key="15">
    <source>
        <dbReference type="Pfam" id="PF13603"/>
    </source>
</evidence>
<dbReference type="InterPro" id="IPR009008">
    <property type="entry name" value="Val/Leu/Ile-tRNA-synth_edit"/>
</dbReference>
<evidence type="ECO:0000313" key="16">
    <source>
        <dbReference type="EMBL" id="KAH0542402.1"/>
    </source>
</evidence>
<gene>
    <name evidence="16" type="ORF">FGG08_003157</name>
</gene>
<dbReference type="AlphaFoldDB" id="A0A9P8L4Z0"/>
<dbReference type="OrthoDB" id="15954at2759"/>
<dbReference type="GO" id="GO:0006429">
    <property type="term" value="P:leucyl-tRNA aminoacylation"/>
    <property type="evidence" value="ECO:0007669"/>
    <property type="project" value="InterPro"/>
</dbReference>
<keyword evidence="17" id="KW-1185">Reference proteome</keyword>
<feature type="domain" description="Aminoacyl-tRNA synthetase class Ia" evidence="12">
    <location>
        <begin position="386"/>
        <end position="512"/>
    </location>
</feature>
<protein>
    <recommendedName>
        <fullName evidence="2">leucine--tRNA ligase</fullName>
        <ecNumber evidence="2">6.1.1.4</ecNumber>
    </recommendedName>
    <alternativeName>
        <fullName evidence="8">Leucyl-tRNA synthetase</fullName>
    </alternativeName>
</protein>
<reference evidence="16" key="1">
    <citation type="submission" date="2021-03" db="EMBL/GenBank/DDBJ databases">
        <title>Comparative genomics and phylogenomic investigation of the class Geoglossomycetes provide insights into ecological specialization and systematics.</title>
        <authorList>
            <person name="Melie T."/>
            <person name="Pirro S."/>
            <person name="Miller A.N."/>
            <person name="Quandt A."/>
        </authorList>
    </citation>
    <scope>NUCLEOTIDE SEQUENCE</scope>
    <source>
        <strain evidence="16">GBOQ0MN5Z8</strain>
    </source>
</reference>
<evidence type="ECO:0000313" key="17">
    <source>
        <dbReference type="Proteomes" id="UP000698800"/>
    </source>
</evidence>
<dbReference type="Pfam" id="PF13603">
    <property type="entry name" value="tRNA-synt_1_2"/>
    <property type="match status" value="1"/>
</dbReference>
<dbReference type="PANTHER" id="PTHR43740:SF2">
    <property type="entry name" value="LEUCINE--TRNA LIGASE, MITOCHONDRIAL"/>
    <property type="match status" value="1"/>
</dbReference>
<evidence type="ECO:0000259" key="14">
    <source>
        <dbReference type="Pfam" id="PF09334"/>
    </source>
</evidence>
<evidence type="ECO:0000256" key="3">
    <source>
        <dbReference type="ARBA" id="ARBA00022598"/>
    </source>
</evidence>
<dbReference type="InterPro" id="IPR015413">
    <property type="entry name" value="Methionyl/Leucyl_tRNA_Synth"/>
</dbReference>
<dbReference type="EC" id="6.1.1.4" evidence="2"/>
<dbReference type="NCBIfam" id="TIGR00396">
    <property type="entry name" value="leuS_bact"/>
    <property type="match status" value="1"/>
</dbReference>
<dbReference type="FunFam" id="3.40.50.620:FF:000338">
    <property type="entry name" value="Leucine--tRNA ligase, mitochondrial"/>
    <property type="match status" value="1"/>
</dbReference>
<feature type="region of interest" description="Disordered" evidence="11">
    <location>
        <begin position="664"/>
        <end position="690"/>
    </location>
</feature>
<dbReference type="Gene3D" id="3.40.50.620">
    <property type="entry name" value="HUPs"/>
    <property type="match status" value="2"/>
</dbReference>
<proteinExistence type="inferred from homology"/>
<dbReference type="InterPro" id="IPR013155">
    <property type="entry name" value="M/V/L/I-tRNA-synth_anticd-bd"/>
</dbReference>
<dbReference type="InterPro" id="IPR009080">
    <property type="entry name" value="tRNAsynth_Ia_anticodon-bd"/>
</dbReference>
<dbReference type="SUPFAM" id="SSF47323">
    <property type="entry name" value="Anticodon-binding domain of a subclass of class I aminoacyl-tRNA synthetases"/>
    <property type="match status" value="1"/>
</dbReference>
<evidence type="ECO:0000259" key="12">
    <source>
        <dbReference type="Pfam" id="PF00133"/>
    </source>
</evidence>
<evidence type="ECO:0000256" key="8">
    <source>
        <dbReference type="ARBA" id="ARBA00030520"/>
    </source>
</evidence>
<evidence type="ECO:0000256" key="1">
    <source>
        <dbReference type="ARBA" id="ARBA00005594"/>
    </source>
</evidence>
<dbReference type="GO" id="GO:0005739">
    <property type="term" value="C:mitochondrion"/>
    <property type="evidence" value="ECO:0007669"/>
    <property type="project" value="TreeGrafter"/>
</dbReference>
<dbReference type="FunFam" id="3.90.740.10:FF:000034">
    <property type="entry name" value="Leucine--tRNA ligase, mitochondrial"/>
    <property type="match status" value="1"/>
</dbReference>
<dbReference type="InterPro" id="IPR002302">
    <property type="entry name" value="Leu-tRNA-ligase"/>
</dbReference>
<comment type="caution">
    <text evidence="16">The sequence shown here is derived from an EMBL/GenBank/DDBJ whole genome shotgun (WGS) entry which is preliminary data.</text>
</comment>
<comment type="catalytic activity">
    <reaction evidence="9">
        <text>tRNA(Leu) + L-leucine + ATP = L-leucyl-tRNA(Leu) + AMP + diphosphate</text>
        <dbReference type="Rhea" id="RHEA:11688"/>
        <dbReference type="Rhea" id="RHEA-COMP:9613"/>
        <dbReference type="Rhea" id="RHEA-COMP:9622"/>
        <dbReference type="ChEBI" id="CHEBI:30616"/>
        <dbReference type="ChEBI" id="CHEBI:33019"/>
        <dbReference type="ChEBI" id="CHEBI:57427"/>
        <dbReference type="ChEBI" id="CHEBI:78442"/>
        <dbReference type="ChEBI" id="CHEBI:78494"/>
        <dbReference type="ChEBI" id="CHEBI:456215"/>
        <dbReference type="EC" id="6.1.1.4"/>
    </reaction>
</comment>
<keyword evidence="5 10" id="KW-0067">ATP-binding</keyword>
<dbReference type="InterPro" id="IPR002300">
    <property type="entry name" value="aa-tRNA-synth_Ia"/>
</dbReference>
<evidence type="ECO:0000256" key="7">
    <source>
        <dbReference type="ARBA" id="ARBA00023146"/>
    </source>
</evidence>
<name>A0A9P8L4Z0_9PEZI</name>
<evidence type="ECO:0000256" key="2">
    <source>
        <dbReference type="ARBA" id="ARBA00013164"/>
    </source>
</evidence>
<dbReference type="Pfam" id="PF09334">
    <property type="entry name" value="tRNA-synt_1g"/>
    <property type="match status" value="1"/>
</dbReference>
<dbReference type="Gene3D" id="1.10.730.10">
    <property type="entry name" value="Isoleucyl-tRNA Synthetase, Domain 1"/>
    <property type="match status" value="1"/>
</dbReference>
<dbReference type="Pfam" id="PF08264">
    <property type="entry name" value="Anticodon_1"/>
    <property type="match status" value="1"/>
</dbReference>
<dbReference type="GO" id="GO:0005524">
    <property type="term" value="F:ATP binding"/>
    <property type="evidence" value="ECO:0007669"/>
    <property type="project" value="UniProtKB-KW"/>
</dbReference>
<dbReference type="FunFam" id="1.10.730.10:FF:000002">
    <property type="entry name" value="Leucine--tRNA ligase"/>
    <property type="match status" value="1"/>
</dbReference>
<evidence type="ECO:0000256" key="5">
    <source>
        <dbReference type="ARBA" id="ARBA00022840"/>
    </source>
</evidence>
<comment type="similarity">
    <text evidence="1 10">Belongs to the class-I aminoacyl-tRNA synthetase family.</text>
</comment>
<feature type="domain" description="Methionyl/Valyl/Leucyl/Isoleucyl-tRNA synthetase anticodon-binding" evidence="13">
    <location>
        <begin position="699"/>
        <end position="827"/>
    </location>
</feature>
<keyword evidence="4 10" id="KW-0547">Nucleotide-binding</keyword>
<keyword evidence="7 10" id="KW-0030">Aminoacyl-tRNA synthetase</keyword>
<feature type="compositionally biased region" description="Low complexity" evidence="11">
    <location>
        <begin position="665"/>
        <end position="681"/>
    </location>
</feature>
<evidence type="ECO:0000259" key="13">
    <source>
        <dbReference type="Pfam" id="PF08264"/>
    </source>
</evidence>